<keyword evidence="1" id="KW-0812">Transmembrane</keyword>
<name>A0AAN5PRK6_LEGPN</name>
<dbReference type="AlphaFoldDB" id="A0AAN5PRK6"/>
<evidence type="ECO:0000313" key="2">
    <source>
        <dbReference type="EMBL" id="HAU2395227.1"/>
    </source>
</evidence>
<dbReference type="NCBIfam" id="TIGR00341">
    <property type="entry name" value="TIGR00341 family protein"/>
    <property type="match status" value="1"/>
</dbReference>
<dbReference type="PANTHER" id="PTHR20992">
    <property type="entry name" value="AT15442P-RELATED"/>
    <property type="match status" value="1"/>
</dbReference>
<keyword evidence="1" id="KW-0472">Membrane</keyword>
<organism evidence="2 3">
    <name type="scientific">Legionella pneumophila</name>
    <dbReference type="NCBI Taxonomy" id="446"/>
    <lineage>
        <taxon>Bacteria</taxon>
        <taxon>Pseudomonadati</taxon>
        <taxon>Pseudomonadota</taxon>
        <taxon>Gammaproteobacteria</taxon>
        <taxon>Legionellales</taxon>
        <taxon>Legionellaceae</taxon>
        <taxon>Legionella</taxon>
    </lineage>
</organism>
<accession>A0AAN5PRK6</accession>
<feature type="transmembrane region" description="Helical" evidence="1">
    <location>
        <begin position="56"/>
        <end position="78"/>
    </location>
</feature>
<dbReference type="EMBL" id="DACWOD010000002">
    <property type="protein sequence ID" value="HAU2395227.1"/>
    <property type="molecule type" value="Genomic_DNA"/>
</dbReference>
<comment type="caution">
    <text evidence="2">The sequence shown here is derived from an EMBL/GenBank/DDBJ whole genome shotgun (WGS) entry which is preliminary data.</text>
</comment>
<dbReference type="InterPro" id="IPR005240">
    <property type="entry name" value="DUF389"/>
</dbReference>
<evidence type="ECO:0000256" key="1">
    <source>
        <dbReference type="SAM" id="Phobius"/>
    </source>
</evidence>
<evidence type="ECO:0000313" key="3">
    <source>
        <dbReference type="Proteomes" id="UP000863577"/>
    </source>
</evidence>
<dbReference type="PANTHER" id="PTHR20992:SF9">
    <property type="entry name" value="AT15442P-RELATED"/>
    <property type="match status" value="1"/>
</dbReference>
<dbReference type="Pfam" id="PF04087">
    <property type="entry name" value="DUF389"/>
    <property type="match status" value="1"/>
</dbReference>
<proteinExistence type="predicted"/>
<reference evidence="2" key="1">
    <citation type="journal article" date="2018" name="Genome Biol.">
        <title>SKESA: strategic k-mer extension for scrupulous assemblies.</title>
        <authorList>
            <person name="Souvorov A."/>
            <person name="Agarwala R."/>
            <person name="Lipman D.J."/>
        </authorList>
    </citation>
    <scope>NUCLEOTIDE SEQUENCE</scope>
    <source>
        <strain evidence="2">CL18-200174</strain>
    </source>
</reference>
<keyword evidence="1" id="KW-1133">Transmembrane helix</keyword>
<dbReference type="Proteomes" id="UP000863577">
    <property type="component" value="Unassembled WGS sequence"/>
</dbReference>
<sequence>MELPVTEVTEQKAPDKISREELYEDIKNLARFSLVYLAMIVLSTIVASVGLHNNSVAIIIGAMVIAPMLGPSIALALGTTLGDLTLLKQAILTGLAGITAVIILSTIIGAIVEINPSLTEIASRTHVGLGDVAVALASGCAGAL</sequence>
<feature type="transmembrane region" description="Helical" evidence="1">
    <location>
        <begin position="90"/>
        <end position="112"/>
    </location>
</feature>
<reference evidence="2" key="2">
    <citation type="submission" date="2019-09" db="EMBL/GenBank/DDBJ databases">
        <authorList>
            <consortium name="NCBI Pathogen Detection Project"/>
        </authorList>
    </citation>
    <scope>NUCLEOTIDE SEQUENCE</scope>
    <source>
        <strain evidence="2">CL18-200174</strain>
    </source>
</reference>
<gene>
    <name evidence="2" type="ORF">JBK99_02625</name>
</gene>
<protein>
    <submittedName>
        <fullName evidence="2">TIGR00341 family protein</fullName>
    </submittedName>
</protein>
<feature type="transmembrane region" description="Helical" evidence="1">
    <location>
        <begin position="29"/>
        <end position="50"/>
    </location>
</feature>